<feature type="transmembrane region" description="Helical" evidence="19">
    <location>
        <begin position="99"/>
        <end position="122"/>
    </location>
</feature>
<keyword evidence="10 18" id="KW-0808">Transferase</keyword>
<feature type="transmembrane region" description="Helical" evidence="19">
    <location>
        <begin position="210"/>
        <end position="229"/>
    </location>
</feature>
<sequence>MNKRYIGALILAPLIVFLFLGGVYLRILMLILSLMAMHEFYNVVKEKDFNPIAIIGYLLCIIYYILLNNNLQFKYIILLFTLGLIVMFCIPVLDTKYNFIDIAITILGFMYISIFFSFIVLINMKTFDFMNSKILVGKYLVWLVPLASWICDTTAYYGGKYFGKNKLCPKVSPKKTIEGSIAGLLGSIIACVIFGVLINKYAAGMNIINIHIYNYVLIGLLCGIFSQLGDLTASSIKRYVGVKDYSQLIPGHGGILDRFDSILFSAAIVYLYISFILNI</sequence>
<keyword evidence="9" id="KW-0444">Lipid biosynthesis</keyword>
<dbReference type="PANTHER" id="PTHR46382:SF1">
    <property type="entry name" value="PHOSPHATIDATE CYTIDYLYLTRANSFERASE"/>
    <property type="match status" value="1"/>
</dbReference>
<keyword evidence="15 19" id="KW-0472">Membrane</keyword>
<keyword evidence="8" id="KW-1003">Cell membrane</keyword>
<feature type="transmembrane region" description="Helical" evidence="19">
    <location>
        <begin position="177"/>
        <end position="198"/>
    </location>
</feature>
<comment type="similarity">
    <text evidence="5 18">Belongs to the CDS family.</text>
</comment>
<evidence type="ECO:0000256" key="7">
    <source>
        <dbReference type="ARBA" id="ARBA00019373"/>
    </source>
</evidence>
<dbReference type="GO" id="GO:0005886">
    <property type="term" value="C:plasma membrane"/>
    <property type="evidence" value="ECO:0007669"/>
    <property type="project" value="UniProtKB-SubCell"/>
</dbReference>
<evidence type="ECO:0000256" key="15">
    <source>
        <dbReference type="ARBA" id="ARBA00023136"/>
    </source>
</evidence>
<accession>A0A0H3J2H4</accession>
<keyword evidence="16" id="KW-0594">Phospholipid biosynthesis</keyword>
<evidence type="ECO:0000256" key="1">
    <source>
        <dbReference type="ARBA" id="ARBA00001698"/>
    </source>
</evidence>
<dbReference type="eggNOG" id="COG0575">
    <property type="taxonomic scope" value="Bacteria"/>
</dbReference>
<protein>
    <recommendedName>
        <fullName evidence="7 18">Phosphatidate cytidylyltransferase</fullName>
        <ecNumber evidence="6 18">2.7.7.41</ecNumber>
    </recommendedName>
</protein>
<dbReference type="EC" id="2.7.7.41" evidence="6 18"/>
<dbReference type="KEGG" id="cpat:CLPA_c20460"/>
<feature type="transmembrane region" description="Helical" evidence="19">
    <location>
        <begin position="73"/>
        <end position="93"/>
    </location>
</feature>
<keyword evidence="23" id="KW-1185">Reference proteome</keyword>
<gene>
    <name evidence="20" type="primary">cdsA</name>
    <name evidence="20" type="ORF">CLPA_c20460</name>
    <name evidence="21" type="ORF">CP6013_01133</name>
</gene>
<evidence type="ECO:0000313" key="20">
    <source>
        <dbReference type="EMBL" id="AJA52104.1"/>
    </source>
</evidence>
<dbReference type="Proteomes" id="UP000028042">
    <property type="component" value="Unassembled WGS sequence"/>
</dbReference>
<dbReference type="PATRIC" id="fig|1262449.3.peg.949"/>
<name>A0A0H3J2H4_CLOPA</name>
<evidence type="ECO:0000256" key="12">
    <source>
        <dbReference type="ARBA" id="ARBA00022695"/>
    </source>
</evidence>
<reference evidence="21 22" key="3">
    <citation type="journal article" name="Genome Announc.">
        <title>Improved Draft Genome Sequence of Clostridium pasteurianum Strain ATCC 6013 (DSM 525) Using a Hybrid Next-Generation Sequencing Approach.</title>
        <authorList>
            <person name="Pyne M.E."/>
            <person name="Utturkar S."/>
            <person name="Brown S.D."/>
            <person name="Moo-Young M."/>
            <person name="Chung D.A."/>
            <person name="Chou C.P."/>
        </authorList>
    </citation>
    <scope>NUCLEOTIDE SEQUENCE [LARGE SCALE GENOMIC DNA]</scope>
    <source>
        <strain evidence="21 22">ATCC 6013</strain>
    </source>
</reference>
<evidence type="ECO:0000256" key="19">
    <source>
        <dbReference type="SAM" id="Phobius"/>
    </source>
</evidence>
<keyword evidence="14" id="KW-0443">Lipid metabolism</keyword>
<comment type="pathway">
    <text evidence="4">Lipid metabolism.</text>
</comment>
<evidence type="ECO:0000256" key="2">
    <source>
        <dbReference type="ARBA" id="ARBA00004651"/>
    </source>
</evidence>
<evidence type="ECO:0000256" key="11">
    <source>
        <dbReference type="ARBA" id="ARBA00022692"/>
    </source>
</evidence>
<dbReference type="KEGG" id="cpae:CPAST_c20460"/>
<dbReference type="Proteomes" id="UP000030905">
    <property type="component" value="Chromosome"/>
</dbReference>
<evidence type="ECO:0000256" key="3">
    <source>
        <dbReference type="ARBA" id="ARBA00005119"/>
    </source>
</evidence>
<dbReference type="GO" id="GO:0004605">
    <property type="term" value="F:phosphatidate cytidylyltransferase activity"/>
    <property type="evidence" value="ECO:0007669"/>
    <property type="project" value="UniProtKB-EC"/>
</dbReference>
<feature type="transmembrane region" description="Helical" evidence="19">
    <location>
        <begin position="134"/>
        <end position="157"/>
    </location>
</feature>
<dbReference type="EMBL" id="CP009268">
    <property type="protein sequence ID" value="AJA52104.1"/>
    <property type="molecule type" value="Genomic_DNA"/>
</dbReference>
<feature type="transmembrane region" description="Helical" evidence="19">
    <location>
        <begin position="7"/>
        <end position="37"/>
    </location>
</feature>
<reference evidence="21" key="2">
    <citation type="submission" date="2015-10" db="EMBL/GenBank/DDBJ databases">
        <title>Improved Draft Genome Sequence of Clostridium pasteurianum Strain ATCC 6013 (DSM 525) Using a Hybrid Next-Generation Sequencing Approach.</title>
        <authorList>
            <person name="Pyne M.E."/>
            <person name="Utturkar S.M."/>
            <person name="Brown S.D."/>
            <person name="Moo-Young M."/>
            <person name="Chung D.A."/>
            <person name="Chou P.C."/>
        </authorList>
    </citation>
    <scope>NUCLEOTIDE SEQUENCE</scope>
    <source>
        <strain evidence="21">ATCC 6013</strain>
    </source>
</reference>
<proteinExistence type="inferred from homology"/>
<dbReference type="GO" id="GO:0016024">
    <property type="term" value="P:CDP-diacylglycerol biosynthetic process"/>
    <property type="evidence" value="ECO:0007669"/>
    <property type="project" value="UniProtKB-UniPathway"/>
</dbReference>
<evidence type="ECO:0000256" key="8">
    <source>
        <dbReference type="ARBA" id="ARBA00022475"/>
    </source>
</evidence>
<dbReference type="AlphaFoldDB" id="A0A0H3J2H4"/>
<evidence type="ECO:0000313" key="21">
    <source>
        <dbReference type="EMBL" id="KRU11886.1"/>
    </source>
</evidence>
<dbReference type="PROSITE" id="PS01315">
    <property type="entry name" value="CDS"/>
    <property type="match status" value="1"/>
</dbReference>
<keyword evidence="17" id="KW-1208">Phospholipid metabolism</keyword>
<dbReference type="InterPro" id="IPR000374">
    <property type="entry name" value="PC_trans"/>
</dbReference>
<dbReference type="EMBL" id="JPGY02000001">
    <property type="protein sequence ID" value="KRU11886.1"/>
    <property type="molecule type" value="Genomic_DNA"/>
</dbReference>
<organism evidence="20 23">
    <name type="scientific">Clostridium pasteurianum DSM 525 = ATCC 6013</name>
    <dbReference type="NCBI Taxonomy" id="1262449"/>
    <lineage>
        <taxon>Bacteria</taxon>
        <taxon>Bacillati</taxon>
        <taxon>Bacillota</taxon>
        <taxon>Clostridia</taxon>
        <taxon>Eubacteriales</taxon>
        <taxon>Clostridiaceae</taxon>
        <taxon>Clostridium</taxon>
    </lineage>
</organism>
<keyword evidence="11 18" id="KW-0812">Transmembrane</keyword>
<evidence type="ECO:0000256" key="9">
    <source>
        <dbReference type="ARBA" id="ARBA00022516"/>
    </source>
</evidence>
<feature type="transmembrane region" description="Helical" evidence="19">
    <location>
        <begin position="49"/>
        <end position="66"/>
    </location>
</feature>
<comment type="catalytic activity">
    <reaction evidence="1 18">
        <text>a 1,2-diacyl-sn-glycero-3-phosphate + CTP + H(+) = a CDP-1,2-diacyl-sn-glycerol + diphosphate</text>
        <dbReference type="Rhea" id="RHEA:16229"/>
        <dbReference type="ChEBI" id="CHEBI:15378"/>
        <dbReference type="ChEBI" id="CHEBI:33019"/>
        <dbReference type="ChEBI" id="CHEBI:37563"/>
        <dbReference type="ChEBI" id="CHEBI:58332"/>
        <dbReference type="ChEBI" id="CHEBI:58608"/>
        <dbReference type="EC" id="2.7.7.41"/>
    </reaction>
</comment>
<dbReference type="RefSeq" id="WP_003442219.1">
    <property type="nucleotide sequence ID" value="NZ_ANZB01000002.1"/>
</dbReference>
<dbReference type="GeneID" id="93074197"/>
<evidence type="ECO:0000256" key="18">
    <source>
        <dbReference type="RuleBase" id="RU003938"/>
    </source>
</evidence>
<evidence type="ECO:0000313" key="22">
    <source>
        <dbReference type="Proteomes" id="UP000028042"/>
    </source>
</evidence>
<evidence type="ECO:0000256" key="5">
    <source>
        <dbReference type="ARBA" id="ARBA00010185"/>
    </source>
</evidence>
<keyword evidence="13 19" id="KW-1133">Transmembrane helix</keyword>
<dbReference type="Pfam" id="PF01148">
    <property type="entry name" value="CTP_transf_1"/>
    <property type="match status" value="1"/>
</dbReference>
<dbReference type="UniPathway" id="UPA00557">
    <property type="reaction ID" value="UER00614"/>
</dbReference>
<keyword evidence="12 18" id="KW-0548">Nucleotidyltransferase</keyword>
<evidence type="ECO:0000256" key="10">
    <source>
        <dbReference type="ARBA" id="ARBA00022679"/>
    </source>
</evidence>
<evidence type="ECO:0000256" key="16">
    <source>
        <dbReference type="ARBA" id="ARBA00023209"/>
    </source>
</evidence>
<evidence type="ECO:0000256" key="17">
    <source>
        <dbReference type="ARBA" id="ARBA00023264"/>
    </source>
</evidence>
<dbReference type="PANTHER" id="PTHR46382">
    <property type="entry name" value="PHOSPHATIDATE CYTIDYLYLTRANSFERASE"/>
    <property type="match status" value="1"/>
</dbReference>
<comment type="pathway">
    <text evidence="3 18">Phospholipid metabolism; CDP-diacylglycerol biosynthesis; CDP-diacylglycerol from sn-glycerol 3-phosphate: step 3/3.</text>
</comment>
<evidence type="ECO:0000313" key="23">
    <source>
        <dbReference type="Proteomes" id="UP000030905"/>
    </source>
</evidence>
<feature type="transmembrane region" description="Helical" evidence="19">
    <location>
        <begin position="261"/>
        <end position="278"/>
    </location>
</feature>
<evidence type="ECO:0000256" key="14">
    <source>
        <dbReference type="ARBA" id="ARBA00023098"/>
    </source>
</evidence>
<reference evidence="20 23" key="1">
    <citation type="journal article" date="2015" name="Genome Announc.">
        <title>Complete Genome Sequence of the Nitrogen-Fixing and Solvent-Producing Clostridium pasteurianum DSM 525.</title>
        <authorList>
            <person name="Poehlein A."/>
            <person name="Grosse-Honebrink A."/>
            <person name="Zhang Y."/>
            <person name="Minton N.P."/>
            <person name="Daniel R."/>
        </authorList>
    </citation>
    <scope>NUCLEOTIDE SEQUENCE [LARGE SCALE GENOMIC DNA]</scope>
    <source>
        <strain evidence="20">DSM 525</strain>
        <strain evidence="23">DSM 525 / ATCC 6013</strain>
    </source>
</reference>
<evidence type="ECO:0000256" key="4">
    <source>
        <dbReference type="ARBA" id="ARBA00005189"/>
    </source>
</evidence>
<evidence type="ECO:0000256" key="6">
    <source>
        <dbReference type="ARBA" id="ARBA00012487"/>
    </source>
</evidence>
<evidence type="ECO:0000256" key="13">
    <source>
        <dbReference type="ARBA" id="ARBA00022989"/>
    </source>
</evidence>
<comment type="subcellular location">
    <subcellularLocation>
        <location evidence="2">Cell membrane</location>
        <topology evidence="2">Multi-pass membrane protein</topology>
    </subcellularLocation>
</comment>